<dbReference type="KEGG" id="sli:Slin_6474"/>
<organism evidence="1 2">
    <name type="scientific">Spirosoma linguale (strain ATCC 33905 / DSM 74 / LMG 10896 / Claus 1)</name>
    <dbReference type="NCBI Taxonomy" id="504472"/>
    <lineage>
        <taxon>Bacteria</taxon>
        <taxon>Pseudomonadati</taxon>
        <taxon>Bacteroidota</taxon>
        <taxon>Cytophagia</taxon>
        <taxon>Cytophagales</taxon>
        <taxon>Cytophagaceae</taxon>
        <taxon>Spirosoma</taxon>
    </lineage>
</organism>
<dbReference type="AlphaFoldDB" id="D2QUE9"/>
<dbReference type="Proteomes" id="UP000002028">
    <property type="component" value="Chromosome"/>
</dbReference>
<evidence type="ECO:0000313" key="1">
    <source>
        <dbReference type="EMBL" id="ADB42431.1"/>
    </source>
</evidence>
<sequence length="152" mass="16570">METTRFSFKTGLVAVILLAGVVVGCSGDPDVFRGSTAEAEGFASQYAARLMKNYYPNTGRLPEYTLNDWTYDTNRQQYRIDLTASWLGQSCMLCSDECKVAVQGTLTVDNDGSNPRFKVEDINSCALGHDLMGLFIGGVIEGTINSLDDTSN</sequence>
<accession>D2QUE9</accession>
<protein>
    <recommendedName>
        <fullName evidence="3">Lipoprotein</fullName>
    </recommendedName>
</protein>
<reference evidence="1 2" key="1">
    <citation type="journal article" date="2010" name="Stand. Genomic Sci.">
        <title>Complete genome sequence of Spirosoma linguale type strain (1).</title>
        <authorList>
            <person name="Lail K."/>
            <person name="Sikorski J."/>
            <person name="Saunders E."/>
            <person name="Lapidus A."/>
            <person name="Glavina Del Rio T."/>
            <person name="Copeland A."/>
            <person name="Tice H."/>
            <person name="Cheng J.-F."/>
            <person name="Lucas S."/>
            <person name="Nolan M."/>
            <person name="Bruce D."/>
            <person name="Goodwin L."/>
            <person name="Pitluck S."/>
            <person name="Ivanova N."/>
            <person name="Mavromatis K."/>
            <person name="Ovchinnikova G."/>
            <person name="Pati A."/>
            <person name="Chen A."/>
            <person name="Palaniappan K."/>
            <person name="Land M."/>
            <person name="Hauser L."/>
            <person name="Chang Y.-J."/>
            <person name="Jeffries C.D."/>
            <person name="Chain P."/>
            <person name="Brettin T."/>
            <person name="Detter J.C."/>
            <person name="Schuetze A."/>
            <person name="Rohde M."/>
            <person name="Tindall B.J."/>
            <person name="Goeker M."/>
            <person name="Bristow J."/>
            <person name="Eisen J.A."/>
            <person name="Markowitz V."/>
            <person name="Hugenholtz P."/>
            <person name="Kyrpides N.C."/>
            <person name="Klenk H.-P."/>
            <person name="Chen F."/>
        </authorList>
    </citation>
    <scope>NUCLEOTIDE SEQUENCE [LARGE SCALE GENOMIC DNA]</scope>
    <source>
        <strain evidence="2">ATCC 33905 / DSM 74 / LMG 10896 / Claus 1</strain>
    </source>
</reference>
<evidence type="ECO:0000313" key="2">
    <source>
        <dbReference type="Proteomes" id="UP000002028"/>
    </source>
</evidence>
<dbReference type="HOGENOM" id="CLU_1721200_0_0_10"/>
<dbReference type="EMBL" id="CP001769">
    <property type="protein sequence ID" value="ADB42431.1"/>
    <property type="molecule type" value="Genomic_DNA"/>
</dbReference>
<gene>
    <name evidence="1" type="ordered locus">Slin_6474</name>
</gene>
<evidence type="ECO:0008006" key="3">
    <source>
        <dbReference type="Google" id="ProtNLM"/>
    </source>
</evidence>
<dbReference type="PROSITE" id="PS51257">
    <property type="entry name" value="PROKAR_LIPOPROTEIN"/>
    <property type="match status" value="1"/>
</dbReference>
<name>D2QUE9_SPILD</name>
<proteinExistence type="predicted"/>
<dbReference type="RefSeq" id="WP_012930913.1">
    <property type="nucleotide sequence ID" value="NC_013730.1"/>
</dbReference>
<keyword evidence="2" id="KW-1185">Reference proteome</keyword>